<dbReference type="EMBL" id="BK014857">
    <property type="protein sequence ID" value="DAD79059.1"/>
    <property type="molecule type" value="Genomic_DNA"/>
</dbReference>
<proteinExistence type="predicted"/>
<dbReference type="Pfam" id="PF20765">
    <property type="entry name" value="Phage_tail_terminator_8"/>
    <property type="match status" value="1"/>
</dbReference>
<evidence type="ECO:0000313" key="1">
    <source>
        <dbReference type="EMBL" id="DAD79059.1"/>
    </source>
</evidence>
<sequence length="148" mass="17113">MTIINEVIKGISTKLHKLTGYPVYVDVKKNHVVFPCFYLKQLDQSQELSVGNRYWQEHGFDIWFMPNAADEVSDVREEIHKMAEAFFVELEYITLSDGSVIRGTDMHYRTTDGALHFFVSYNLFILKKREKAEKMQSLKAEGAIKNGS</sequence>
<protein>
    <submittedName>
        <fullName evidence="1">Tail completion protein</fullName>
    </submittedName>
</protein>
<reference evidence="1" key="1">
    <citation type="journal article" date="2021" name="Proc. Natl. Acad. Sci. U.S.A.">
        <title>A Catalog of Tens of Thousands of Viruses from Human Metagenomes Reveals Hidden Associations with Chronic Diseases.</title>
        <authorList>
            <person name="Tisza M.J."/>
            <person name="Buck C.B."/>
        </authorList>
    </citation>
    <scope>NUCLEOTIDE SEQUENCE</scope>
    <source>
        <strain evidence="1">CtrG012</strain>
    </source>
</reference>
<dbReference type="InterPro" id="IPR049254">
    <property type="entry name" value="Phage_tail_terminator"/>
</dbReference>
<name>A0A8S5MAV6_9CAUD</name>
<accession>A0A8S5MAV6</accession>
<organism evidence="1">
    <name type="scientific">Siphoviridae sp. ctrG012</name>
    <dbReference type="NCBI Taxonomy" id="2826475"/>
    <lineage>
        <taxon>Viruses</taxon>
        <taxon>Duplodnaviria</taxon>
        <taxon>Heunggongvirae</taxon>
        <taxon>Uroviricota</taxon>
        <taxon>Caudoviricetes</taxon>
    </lineage>
</organism>